<evidence type="ECO:0000313" key="7">
    <source>
        <dbReference type="EMBL" id="BAN49916.1"/>
    </source>
</evidence>
<dbReference type="Proteomes" id="UP000015503">
    <property type="component" value="Chromosome"/>
</dbReference>
<dbReference type="KEGG" id="pre:PCA10_41840"/>
<dbReference type="HOGENOM" id="CLU_045235_1_0_6"/>
<dbReference type="Pfam" id="PF02119">
    <property type="entry name" value="FlgI"/>
    <property type="match status" value="1"/>
</dbReference>
<keyword evidence="4 6" id="KW-0732">Signal</keyword>
<dbReference type="GO" id="GO:0030288">
    <property type="term" value="C:outer membrane-bounded periplasmic space"/>
    <property type="evidence" value="ECO:0007669"/>
    <property type="project" value="InterPro"/>
</dbReference>
<evidence type="ECO:0000256" key="3">
    <source>
        <dbReference type="ARBA" id="ARBA00008994"/>
    </source>
</evidence>
<dbReference type="PANTHER" id="PTHR30381:SF0">
    <property type="entry name" value="FLAGELLAR P-RING PROTEIN"/>
    <property type="match status" value="1"/>
</dbReference>
<evidence type="ECO:0000256" key="6">
    <source>
        <dbReference type="HAMAP-Rule" id="MF_00416"/>
    </source>
</evidence>
<dbReference type="PANTHER" id="PTHR30381">
    <property type="entry name" value="FLAGELLAR P-RING PERIPLASMIC PROTEIN FLGI"/>
    <property type="match status" value="1"/>
</dbReference>
<comment type="subunit">
    <text evidence="6">The basal body constitutes a major portion of the flagellar organelle and consists of four rings (L,P,S, and M) mounted on a central rod.</text>
</comment>
<proteinExistence type="inferred from homology"/>
<dbReference type="STRING" id="1245471.PCA10_41840"/>
<dbReference type="GO" id="GO:0009428">
    <property type="term" value="C:bacterial-type flagellum basal body, distal rod, P ring"/>
    <property type="evidence" value="ECO:0007669"/>
    <property type="project" value="InterPro"/>
</dbReference>
<organism evidence="7 8">
    <name type="scientific">Metapseudomonas resinovorans NBRC 106553</name>
    <dbReference type="NCBI Taxonomy" id="1245471"/>
    <lineage>
        <taxon>Bacteria</taxon>
        <taxon>Pseudomonadati</taxon>
        <taxon>Pseudomonadota</taxon>
        <taxon>Gammaproteobacteria</taxon>
        <taxon>Pseudomonadales</taxon>
        <taxon>Pseudomonadaceae</taxon>
        <taxon>Metapseudomonas</taxon>
    </lineage>
</organism>
<dbReference type="GO" id="GO:0071973">
    <property type="term" value="P:bacterial-type flagellum-dependent cell motility"/>
    <property type="evidence" value="ECO:0007669"/>
    <property type="project" value="InterPro"/>
</dbReference>
<keyword evidence="7" id="KW-0966">Cell projection</keyword>
<dbReference type="PATRIC" id="fig|1245471.3.peg.4234"/>
<dbReference type="EMBL" id="AP013068">
    <property type="protein sequence ID" value="BAN49916.1"/>
    <property type="molecule type" value="Genomic_DNA"/>
</dbReference>
<keyword evidence="8" id="KW-1185">Reference proteome</keyword>
<feature type="signal peptide" evidence="6">
    <location>
        <begin position="1"/>
        <end position="28"/>
    </location>
</feature>
<evidence type="ECO:0000256" key="1">
    <source>
        <dbReference type="ARBA" id="ARBA00002591"/>
    </source>
</evidence>
<evidence type="ECO:0000256" key="4">
    <source>
        <dbReference type="ARBA" id="ARBA00022729"/>
    </source>
</evidence>
<protein>
    <recommendedName>
        <fullName evidence="6">Flagellar P-ring protein</fullName>
    </recommendedName>
    <alternativeName>
        <fullName evidence="6">Basal body P-ring protein</fullName>
    </alternativeName>
</protein>
<comment type="function">
    <text evidence="1 6">Assembles around the rod to form the L-ring and probably protects the motor/basal body from shearing forces during rotation.</text>
</comment>
<dbReference type="PRINTS" id="PR01010">
    <property type="entry name" value="FLGPRINGFLGI"/>
</dbReference>
<dbReference type="NCBIfam" id="NF003676">
    <property type="entry name" value="PRK05303.1"/>
    <property type="match status" value="1"/>
</dbReference>
<dbReference type="InterPro" id="IPR001782">
    <property type="entry name" value="Flag_FlgI"/>
</dbReference>
<dbReference type="HAMAP" id="MF_00416">
    <property type="entry name" value="FlgI"/>
    <property type="match status" value="1"/>
</dbReference>
<feature type="chain" id="PRO_5009020700" description="Flagellar P-ring protein" evidence="6">
    <location>
        <begin position="29"/>
        <end position="373"/>
    </location>
</feature>
<dbReference type="GO" id="GO:0005198">
    <property type="term" value="F:structural molecule activity"/>
    <property type="evidence" value="ECO:0007669"/>
    <property type="project" value="InterPro"/>
</dbReference>
<accession>S6AYN6</accession>
<evidence type="ECO:0000256" key="5">
    <source>
        <dbReference type="ARBA" id="ARBA00023143"/>
    </source>
</evidence>
<name>S6AYN6_METRE</name>
<keyword evidence="7" id="KW-0282">Flagellum</keyword>
<comment type="subcellular location">
    <subcellularLocation>
        <location evidence="2 6">Bacterial flagellum basal body</location>
    </subcellularLocation>
</comment>
<evidence type="ECO:0000256" key="2">
    <source>
        <dbReference type="ARBA" id="ARBA00004117"/>
    </source>
</evidence>
<evidence type="ECO:0000313" key="8">
    <source>
        <dbReference type="Proteomes" id="UP000015503"/>
    </source>
</evidence>
<reference evidence="7 8" key="1">
    <citation type="journal article" date="2013" name="Genome Announc.">
        <title>Complete Genome Sequence of the Carbazole Degrader Pseudomonas resinovorans Strain CA10 (NBRC 106553).</title>
        <authorList>
            <person name="Shintani M."/>
            <person name="Hosoyama A."/>
            <person name="Ohji S."/>
            <person name="Tsuchikane K."/>
            <person name="Takarada H."/>
            <person name="Yamazoe A."/>
            <person name="Fujita N."/>
            <person name="Nojiri H."/>
        </authorList>
    </citation>
    <scope>NUCLEOTIDE SEQUENCE [LARGE SCALE GENOMIC DNA]</scope>
    <source>
        <strain evidence="7 8">NBRC 106553</strain>
    </source>
</reference>
<sequence length="373" mass="38832" precursor="true">MSLESFVRKILQLTLAGLALCWHPSLSATPLMDLVDIEGVRGNQLIGYGLVVGLDGTGDKNQVKFTSQSVTNMLKQFGVNLPPNVDPKLKNVAAVSVTANVPPNYGPGQTVDVTVSSLGDAKSLRGGLLLMTPLQGVDGEVYALAQGNLVVGGLKAEGQSGSSVAINSATTGLIANGASVERVIPSDFTERPEVILNMRQPSFQTVSRVVDAVNARFGSGTATALNATKVSLRAPLTPTQRMSFMAMLEAVEVAEGRTRPKVVFNSRTGTVVVGQGVRVKAAAVSHGTLTVTISENPQVSQPGPFSGGQTAVTPQSDVAVTQDKNAMFKWPEGSSLESIINTVNSLGATPDDVMSILQALEQAGALNAELIVI</sequence>
<gene>
    <name evidence="6 7" type="primary">flgI</name>
    <name evidence="7" type="ORF">PCA10_41840</name>
</gene>
<keyword evidence="5 6" id="KW-0975">Bacterial flagellum</keyword>
<comment type="similarity">
    <text evidence="3 6">Belongs to the FlgI family.</text>
</comment>
<keyword evidence="7" id="KW-0969">Cilium</keyword>
<dbReference type="eggNOG" id="COG1706">
    <property type="taxonomic scope" value="Bacteria"/>
</dbReference>
<dbReference type="AlphaFoldDB" id="S6AYN6"/>